<dbReference type="RefSeq" id="WP_060626485.1">
    <property type="nucleotide sequence ID" value="NZ_LCZJ02000043.1"/>
</dbReference>
<protein>
    <recommendedName>
        <fullName evidence="4">Lipoprotein</fullName>
    </recommendedName>
</protein>
<dbReference type="PROSITE" id="PS51257">
    <property type="entry name" value="PROKAR_LIPOPROTEIN"/>
    <property type="match status" value="1"/>
</dbReference>
<dbReference type="EMBL" id="LCZJ02000043">
    <property type="protein sequence ID" value="KTD83652.1"/>
    <property type="molecule type" value="Genomic_DNA"/>
</dbReference>
<organism evidence="2 3">
    <name type="scientific">Paenibacillus etheri</name>
    <dbReference type="NCBI Taxonomy" id="1306852"/>
    <lineage>
        <taxon>Bacteria</taxon>
        <taxon>Bacillati</taxon>
        <taxon>Bacillota</taxon>
        <taxon>Bacilli</taxon>
        <taxon>Bacillales</taxon>
        <taxon>Paenibacillaceae</taxon>
        <taxon>Paenibacillus</taxon>
    </lineage>
</organism>
<dbReference type="AlphaFoldDB" id="A0A0W1AQM9"/>
<evidence type="ECO:0000313" key="2">
    <source>
        <dbReference type="EMBL" id="KTD83652.1"/>
    </source>
</evidence>
<accession>A0A0W1AQM9</accession>
<evidence type="ECO:0000256" key="1">
    <source>
        <dbReference type="SAM" id="SignalP"/>
    </source>
</evidence>
<sequence length="262" mass="30030">MKRLLTIMSLVLIVFIAVSCTSQKNITKKDQVEDTILKKIQSYTLNESNYLLFVESPTTANKKITLFLPYSVDNMNIKEISLIQDNEQVTNKTTVNSPNILDNKLYFTLNEFIPSFNKAQLTLDNGRTVIINTGQYILQKYISQENIPENKLKFLDSGNFQNKLGKITYSAQFNYKEKSAEQDVDIILPDDLISLRKTIDFEQVSVSDTLATFKLGLSFPKSEFTKLHVNSLTFEVLWFQKYSDKNAVILIGSIPITFNDYQ</sequence>
<comment type="caution">
    <text evidence="2">The sequence shown here is derived from an EMBL/GenBank/DDBJ whole genome shotgun (WGS) entry which is preliminary data.</text>
</comment>
<evidence type="ECO:0008006" key="4">
    <source>
        <dbReference type="Google" id="ProtNLM"/>
    </source>
</evidence>
<keyword evidence="1" id="KW-0732">Signal</keyword>
<name>A0A0W1AQM9_9BACL</name>
<gene>
    <name evidence="2" type="ORF">UQ64_00905</name>
</gene>
<dbReference type="OrthoDB" id="9892888at2"/>
<proteinExistence type="predicted"/>
<reference evidence="2 3" key="1">
    <citation type="journal article" date="2015" name="Int. Biodeterior. Biodegradation">
        <title>Physiological and genetic screening methods for the isolation of methyl tert-butyl ether-degrading bacteria for bioremediation purposes.</title>
        <authorList>
            <person name="Guisado I.M."/>
            <person name="Purswani J."/>
            <person name="Gonzalez Lopez J."/>
            <person name="Pozo C."/>
        </authorList>
    </citation>
    <scope>NUCLEOTIDE SEQUENCE [LARGE SCALE GENOMIC DNA]</scope>
    <source>
        <strain evidence="2 3">SH7</strain>
    </source>
</reference>
<feature type="signal peptide" evidence="1">
    <location>
        <begin position="1"/>
        <end position="24"/>
    </location>
</feature>
<dbReference type="Proteomes" id="UP000054709">
    <property type="component" value="Unassembled WGS sequence"/>
</dbReference>
<evidence type="ECO:0000313" key="3">
    <source>
        <dbReference type="Proteomes" id="UP000054709"/>
    </source>
</evidence>
<keyword evidence="3" id="KW-1185">Reference proteome</keyword>
<feature type="chain" id="PRO_5006920027" description="Lipoprotein" evidence="1">
    <location>
        <begin position="25"/>
        <end position="262"/>
    </location>
</feature>